<evidence type="ECO:0000313" key="8">
    <source>
        <dbReference type="EMBL" id="JAI64755.1"/>
    </source>
</evidence>
<evidence type="ECO:0000256" key="3">
    <source>
        <dbReference type="ARBA" id="ARBA00022552"/>
    </source>
</evidence>
<dbReference type="GO" id="GO:0003723">
    <property type="term" value="F:RNA binding"/>
    <property type="evidence" value="ECO:0007669"/>
    <property type="project" value="TreeGrafter"/>
</dbReference>
<dbReference type="EMBL" id="GDRN01064942">
    <property type="protein sequence ID" value="JAI64755.1"/>
    <property type="molecule type" value="Transcribed_RNA"/>
</dbReference>
<dbReference type="InterPro" id="IPR001247">
    <property type="entry name" value="ExoRNase_PH_dom1"/>
</dbReference>
<dbReference type="InterPro" id="IPR050080">
    <property type="entry name" value="RNase_PH"/>
</dbReference>
<dbReference type="GO" id="GO:0016075">
    <property type="term" value="P:rRNA catabolic process"/>
    <property type="evidence" value="ECO:0007669"/>
    <property type="project" value="TreeGrafter"/>
</dbReference>
<protein>
    <submittedName>
        <fullName evidence="8">Uncharacterized protein</fullName>
    </submittedName>
</protein>
<evidence type="ECO:0000256" key="1">
    <source>
        <dbReference type="ARBA" id="ARBA00004123"/>
    </source>
</evidence>
<sequence>MAQHACELSFLSRSDGSALYSIGLNVALASVNGPGDVKVSNRLYNRSHLEVCYSPSTGHSMIRERALESIIMRTVEQAILVHLHPRTAINITIQEMQSDGLALSASVNAACMALLDAGIQMKTTFAAVTCCITPAGTVIIDPTEAEIQESVAEATFVFESSSEASVLTAHQDGRLSYEDFKKCLHQCQVASRDVFAFYRRMTEKKYQNEAES</sequence>
<dbReference type="GO" id="GO:0006364">
    <property type="term" value="P:rRNA processing"/>
    <property type="evidence" value="ECO:0007669"/>
    <property type="project" value="UniProtKB-KW"/>
</dbReference>
<dbReference type="InterPro" id="IPR020568">
    <property type="entry name" value="Ribosomal_Su5_D2-typ_SF"/>
</dbReference>
<accession>A0A0P4WKU0</accession>
<evidence type="ECO:0000256" key="4">
    <source>
        <dbReference type="ARBA" id="ARBA00022835"/>
    </source>
</evidence>
<keyword evidence="5" id="KW-0539">Nucleus</keyword>
<dbReference type="GO" id="GO:0071051">
    <property type="term" value="P:poly(A)-dependent snoRNA 3'-end processing"/>
    <property type="evidence" value="ECO:0007669"/>
    <property type="project" value="TreeGrafter"/>
</dbReference>
<dbReference type="SUPFAM" id="SSF54211">
    <property type="entry name" value="Ribosomal protein S5 domain 2-like"/>
    <property type="match status" value="1"/>
</dbReference>
<dbReference type="Gene3D" id="3.30.230.70">
    <property type="entry name" value="GHMP Kinase, N-terminal domain"/>
    <property type="match status" value="1"/>
</dbReference>
<name>A0A0P4WKU0_SCYOL</name>
<dbReference type="PANTHER" id="PTHR11953:SF1">
    <property type="entry name" value="EXOSOME COMPLEX COMPONENT RRP46"/>
    <property type="match status" value="1"/>
</dbReference>
<comment type="subcellular location">
    <subcellularLocation>
        <location evidence="1">Nucleus</location>
    </subcellularLocation>
</comment>
<dbReference type="PANTHER" id="PTHR11953">
    <property type="entry name" value="EXOSOME COMPLEX COMPONENT"/>
    <property type="match status" value="1"/>
</dbReference>
<dbReference type="GO" id="GO:0000176">
    <property type="term" value="C:nuclear exosome (RNase complex)"/>
    <property type="evidence" value="ECO:0007669"/>
    <property type="project" value="TreeGrafter"/>
</dbReference>
<dbReference type="Pfam" id="PF01138">
    <property type="entry name" value="RNase_PH"/>
    <property type="match status" value="1"/>
</dbReference>
<dbReference type="GO" id="GO:0005730">
    <property type="term" value="C:nucleolus"/>
    <property type="evidence" value="ECO:0007669"/>
    <property type="project" value="TreeGrafter"/>
</dbReference>
<dbReference type="GO" id="GO:0071028">
    <property type="term" value="P:nuclear mRNA surveillance"/>
    <property type="evidence" value="ECO:0007669"/>
    <property type="project" value="TreeGrafter"/>
</dbReference>
<reference evidence="8" key="1">
    <citation type="submission" date="2015-09" db="EMBL/GenBank/DDBJ databases">
        <title>Scylla olivacea transcriptome.</title>
        <authorList>
            <person name="Ikhwanuddin M."/>
        </authorList>
    </citation>
    <scope>NUCLEOTIDE SEQUENCE</scope>
</reference>
<keyword evidence="3" id="KW-0698">rRNA processing</keyword>
<dbReference type="GO" id="GO:0000177">
    <property type="term" value="C:cytoplasmic exosome (RNase complex)"/>
    <property type="evidence" value="ECO:0007669"/>
    <property type="project" value="TreeGrafter"/>
</dbReference>
<feature type="domain" description="Exoribonuclease phosphorolytic" evidence="6">
    <location>
        <begin position="6"/>
        <end position="120"/>
    </location>
</feature>
<evidence type="ECO:0000259" key="6">
    <source>
        <dbReference type="Pfam" id="PF01138"/>
    </source>
</evidence>
<dbReference type="SUPFAM" id="SSF55666">
    <property type="entry name" value="Ribonuclease PH domain 2-like"/>
    <property type="match status" value="1"/>
</dbReference>
<organism evidence="8">
    <name type="scientific">Scylla olivacea</name>
    <name type="common">Orange mud crab</name>
    <name type="synonym">Cancer olivacea</name>
    <dbReference type="NCBI Taxonomy" id="85551"/>
    <lineage>
        <taxon>Eukaryota</taxon>
        <taxon>Metazoa</taxon>
        <taxon>Ecdysozoa</taxon>
        <taxon>Arthropoda</taxon>
        <taxon>Crustacea</taxon>
        <taxon>Multicrustacea</taxon>
        <taxon>Malacostraca</taxon>
        <taxon>Eumalacostraca</taxon>
        <taxon>Eucarida</taxon>
        <taxon>Decapoda</taxon>
        <taxon>Pleocyemata</taxon>
        <taxon>Brachyura</taxon>
        <taxon>Eubrachyura</taxon>
        <taxon>Portunoidea</taxon>
        <taxon>Portunidae</taxon>
        <taxon>Portuninae</taxon>
        <taxon>Scylla</taxon>
    </lineage>
</organism>
<dbReference type="CDD" id="cd11372">
    <property type="entry name" value="RNase_PH_RRP46"/>
    <property type="match status" value="1"/>
</dbReference>
<dbReference type="InterPro" id="IPR027408">
    <property type="entry name" value="PNPase/RNase_PH_dom_sf"/>
</dbReference>
<evidence type="ECO:0000256" key="5">
    <source>
        <dbReference type="ARBA" id="ARBA00023242"/>
    </source>
</evidence>
<dbReference type="AlphaFoldDB" id="A0A0P4WKU0"/>
<feature type="domain" description="Exoribonuclease phosphorolytic" evidence="7">
    <location>
        <begin position="125"/>
        <end position="185"/>
    </location>
</feature>
<comment type="similarity">
    <text evidence="2">Belongs to the RNase PH family.</text>
</comment>
<dbReference type="InterPro" id="IPR036345">
    <property type="entry name" value="ExoRNase_PH_dom2_sf"/>
</dbReference>
<proteinExistence type="inferred from homology"/>
<keyword evidence="4" id="KW-0271">Exosome</keyword>
<dbReference type="InterPro" id="IPR015847">
    <property type="entry name" value="ExoRNase_PH_dom2"/>
</dbReference>
<dbReference type="GO" id="GO:0034475">
    <property type="term" value="P:U4 snRNA 3'-end processing"/>
    <property type="evidence" value="ECO:0007669"/>
    <property type="project" value="TreeGrafter"/>
</dbReference>
<evidence type="ECO:0000256" key="2">
    <source>
        <dbReference type="ARBA" id="ARBA00006678"/>
    </source>
</evidence>
<dbReference type="Pfam" id="PF03725">
    <property type="entry name" value="RNase_PH_C"/>
    <property type="match status" value="1"/>
</dbReference>
<evidence type="ECO:0000259" key="7">
    <source>
        <dbReference type="Pfam" id="PF03725"/>
    </source>
</evidence>